<protein>
    <submittedName>
        <fullName evidence="2">Uncharacterized protein</fullName>
    </submittedName>
</protein>
<proteinExistence type="predicted"/>
<accession>A0ABD1ZM63</accession>
<keyword evidence="1" id="KW-1133">Transmembrane helix</keyword>
<evidence type="ECO:0000313" key="2">
    <source>
        <dbReference type="EMBL" id="KAL2652547.1"/>
    </source>
</evidence>
<evidence type="ECO:0000313" key="3">
    <source>
        <dbReference type="Proteomes" id="UP001605036"/>
    </source>
</evidence>
<dbReference type="AlphaFoldDB" id="A0ABD1ZM63"/>
<evidence type="ECO:0000256" key="1">
    <source>
        <dbReference type="SAM" id="Phobius"/>
    </source>
</evidence>
<comment type="caution">
    <text evidence="2">The sequence shown here is derived from an EMBL/GenBank/DDBJ whole genome shotgun (WGS) entry which is preliminary data.</text>
</comment>
<name>A0ABD1ZM63_9MARC</name>
<dbReference type="Proteomes" id="UP001605036">
    <property type="component" value="Unassembled WGS sequence"/>
</dbReference>
<keyword evidence="3" id="KW-1185">Reference proteome</keyword>
<reference evidence="2 3" key="1">
    <citation type="submission" date="2024-09" db="EMBL/GenBank/DDBJ databases">
        <title>Chromosome-scale assembly of Riccia fluitans.</title>
        <authorList>
            <person name="Paukszto L."/>
            <person name="Sawicki J."/>
            <person name="Karawczyk K."/>
            <person name="Piernik-Szablinska J."/>
            <person name="Szczecinska M."/>
            <person name="Mazdziarz M."/>
        </authorList>
    </citation>
    <scope>NUCLEOTIDE SEQUENCE [LARGE SCALE GENOMIC DNA]</scope>
    <source>
        <strain evidence="2">Rf_01</strain>
        <tissue evidence="2">Aerial parts of the thallus</tissue>
    </source>
</reference>
<sequence length="97" mass="11302">MSILQVVCSSIANDHQKRNWWVFPKSDSWWEILVKQGKHESHTNEESERGKSTTGTFRALEVSWSSVVTCILFVSITYIFSVGVLRWTVSKWTSLHW</sequence>
<gene>
    <name evidence="2" type="ORF">R1flu_020675</name>
</gene>
<keyword evidence="1" id="KW-0472">Membrane</keyword>
<keyword evidence="1" id="KW-0812">Transmembrane</keyword>
<feature type="transmembrane region" description="Helical" evidence="1">
    <location>
        <begin position="62"/>
        <end position="85"/>
    </location>
</feature>
<dbReference type="EMBL" id="JBHFFA010000001">
    <property type="protein sequence ID" value="KAL2652547.1"/>
    <property type="molecule type" value="Genomic_DNA"/>
</dbReference>
<organism evidence="2 3">
    <name type="scientific">Riccia fluitans</name>
    <dbReference type="NCBI Taxonomy" id="41844"/>
    <lineage>
        <taxon>Eukaryota</taxon>
        <taxon>Viridiplantae</taxon>
        <taxon>Streptophyta</taxon>
        <taxon>Embryophyta</taxon>
        <taxon>Marchantiophyta</taxon>
        <taxon>Marchantiopsida</taxon>
        <taxon>Marchantiidae</taxon>
        <taxon>Marchantiales</taxon>
        <taxon>Ricciaceae</taxon>
        <taxon>Riccia</taxon>
    </lineage>
</organism>